<keyword evidence="1" id="KW-1133">Transmembrane helix</keyword>
<evidence type="ECO:0000259" key="2">
    <source>
        <dbReference type="Pfam" id="PF25953"/>
    </source>
</evidence>
<dbReference type="OrthoDB" id="239417at2157"/>
<comment type="caution">
    <text evidence="3">The sequence shown here is derived from an EMBL/GenBank/DDBJ whole genome shotgun (WGS) entry which is preliminary data.</text>
</comment>
<evidence type="ECO:0000313" key="3">
    <source>
        <dbReference type="EMBL" id="MBP1988155.1"/>
    </source>
</evidence>
<proteinExistence type="predicted"/>
<evidence type="ECO:0000256" key="1">
    <source>
        <dbReference type="SAM" id="Phobius"/>
    </source>
</evidence>
<keyword evidence="1" id="KW-0812">Transmembrane</keyword>
<dbReference type="Pfam" id="PF25953">
    <property type="entry name" value="DUF7991"/>
    <property type="match status" value="1"/>
</dbReference>
<dbReference type="Proteomes" id="UP000823736">
    <property type="component" value="Unassembled WGS sequence"/>
</dbReference>
<dbReference type="AlphaFoldDB" id="A0A8T4H3E6"/>
<feature type="transmembrane region" description="Helical" evidence="1">
    <location>
        <begin position="71"/>
        <end position="93"/>
    </location>
</feature>
<protein>
    <recommendedName>
        <fullName evidence="2">DUF7991 domain-containing protein</fullName>
    </recommendedName>
</protein>
<organism evidence="3 4">
    <name type="scientific">Halolamina salifodinae</name>
    <dbReference type="NCBI Taxonomy" id="1202767"/>
    <lineage>
        <taxon>Archaea</taxon>
        <taxon>Methanobacteriati</taxon>
        <taxon>Methanobacteriota</taxon>
        <taxon>Stenosarchaea group</taxon>
        <taxon>Halobacteria</taxon>
        <taxon>Halobacteriales</taxon>
        <taxon>Haloferacaceae</taxon>
    </lineage>
</organism>
<keyword evidence="4" id="KW-1185">Reference proteome</keyword>
<dbReference type="RefSeq" id="WP_209492499.1">
    <property type="nucleotide sequence ID" value="NZ_JAGGLC010000006.1"/>
</dbReference>
<dbReference type="EMBL" id="JAGGLC010000006">
    <property type="protein sequence ID" value="MBP1988155.1"/>
    <property type="molecule type" value="Genomic_DNA"/>
</dbReference>
<feature type="transmembrane region" description="Helical" evidence="1">
    <location>
        <begin position="37"/>
        <end position="64"/>
    </location>
</feature>
<keyword evidence="1" id="KW-0472">Membrane</keyword>
<gene>
    <name evidence="3" type="ORF">J2753_002667</name>
</gene>
<reference evidence="3" key="1">
    <citation type="submission" date="2021-03" db="EMBL/GenBank/DDBJ databases">
        <title>Genomic Encyclopedia of Type Strains, Phase IV (KMG-IV): sequencing the most valuable type-strain genomes for metagenomic binning, comparative biology and taxonomic classification.</title>
        <authorList>
            <person name="Goeker M."/>
        </authorList>
    </citation>
    <scope>NUCLEOTIDE SEQUENCE</scope>
    <source>
        <strain evidence="3">DSM 26232</strain>
    </source>
</reference>
<feature type="domain" description="DUF7991" evidence="2">
    <location>
        <begin position="1"/>
        <end position="104"/>
    </location>
</feature>
<evidence type="ECO:0000313" key="4">
    <source>
        <dbReference type="Proteomes" id="UP000823736"/>
    </source>
</evidence>
<dbReference type="InterPro" id="IPR058304">
    <property type="entry name" value="DUF7991"/>
</dbReference>
<sequence>MASALSVALLLALVAVHSLIAAVLTRYFRIALDTRGGAALFTVTAIPLVLLGSTYVLSGVLSLGPQLGSPAIVFTLLIAVPVGLGALVDVLYVPPPEDVAVPDTWE</sequence>
<name>A0A8T4H3E6_9EURY</name>
<accession>A0A8T4H3E6</accession>